<keyword evidence="2" id="KW-1185">Reference proteome</keyword>
<name>A0A4C1U4G1_EUMVA</name>
<protein>
    <submittedName>
        <fullName evidence="1">Uncharacterized protein</fullName>
    </submittedName>
</protein>
<accession>A0A4C1U4G1</accession>
<dbReference type="OrthoDB" id="10051804at2759"/>
<reference evidence="1 2" key="1">
    <citation type="journal article" date="2019" name="Commun. Biol.">
        <title>The bagworm genome reveals a unique fibroin gene that provides high tensile strength.</title>
        <authorList>
            <person name="Kono N."/>
            <person name="Nakamura H."/>
            <person name="Ohtoshi R."/>
            <person name="Tomita M."/>
            <person name="Numata K."/>
            <person name="Arakawa K."/>
        </authorList>
    </citation>
    <scope>NUCLEOTIDE SEQUENCE [LARGE SCALE GENOMIC DNA]</scope>
</reference>
<evidence type="ECO:0000313" key="1">
    <source>
        <dbReference type="EMBL" id="GBP21222.1"/>
    </source>
</evidence>
<comment type="caution">
    <text evidence="1">The sequence shown here is derived from an EMBL/GenBank/DDBJ whole genome shotgun (WGS) entry which is preliminary data.</text>
</comment>
<dbReference type="EMBL" id="BGZK01000126">
    <property type="protein sequence ID" value="GBP21222.1"/>
    <property type="molecule type" value="Genomic_DNA"/>
</dbReference>
<dbReference type="Proteomes" id="UP000299102">
    <property type="component" value="Unassembled WGS sequence"/>
</dbReference>
<evidence type="ECO:0000313" key="2">
    <source>
        <dbReference type="Proteomes" id="UP000299102"/>
    </source>
</evidence>
<gene>
    <name evidence="1" type="ORF">EVAR_84347_1</name>
</gene>
<proteinExistence type="predicted"/>
<dbReference type="AlphaFoldDB" id="A0A4C1U4G1"/>
<sequence>MRVPIGIYRRKSSPLGGSIQEYLLCSERTVQRSCGDDAAVFISVFLRRMASNIIRTFCLEYKGRECGLPEFKSYEFELAGGAACARHSLLLAGVAALSHHLARLAPA</sequence>
<organism evidence="1 2">
    <name type="scientific">Eumeta variegata</name>
    <name type="common">Bagworm moth</name>
    <name type="synonym">Eumeta japonica</name>
    <dbReference type="NCBI Taxonomy" id="151549"/>
    <lineage>
        <taxon>Eukaryota</taxon>
        <taxon>Metazoa</taxon>
        <taxon>Ecdysozoa</taxon>
        <taxon>Arthropoda</taxon>
        <taxon>Hexapoda</taxon>
        <taxon>Insecta</taxon>
        <taxon>Pterygota</taxon>
        <taxon>Neoptera</taxon>
        <taxon>Endopterygota</taxon>
        <taxon>Lepidoptera</taxon>
        <taxon>Glossata</taxon>
        <taxon>Ditrysia</taxon>
        <taxon>Tineoidea</taxon>
        <taxon>Psychidae</taxon>
        <taxon>Oiketicinae</taxon>
        <taxon>Eumeta</taxon>
    </lineage>
</organism>